<evidence type="ECO:0000259" key="1">
    <source>
        <dbReference type="Pfam" id="PF14534"/>
    </source>
</evidence>
<accession>A0AAC9HQW5</accession>
<dbReference type="EMBL" id="CP014859">
    <property type="protein sequence ID" value="AOS63957.1"/>
    <property type="molecule type" value="Genomic_DNA"/>
</dbReference>
<dbReference type="RefSeq" id="WP_069849954.1">
    <property type="nucleotide sequence ID" value="NZ_CP014859.1"/>
</dbReference>
<proteinExistence type="predicted"/>
<evidence type="ECO:0000313" key="2">
    <source>
        <dbReference type="EMBL" id="AOS63957.1"/>
    </source>
</evidence>
<protein>
    <recommendedName>
        <fullName evidence="1">DUF4440 domain-containing protein</fullName>
    </recommendedName>
</protein>
<feature type="domain" description="DUF4440" evidence="1">
    <location>
        <begin position="6"/>
        <end position="111"/>
    </location>
</feature>
<dbReference type="AlphaFoldDB" id="A0AAC9HQW5"/>
<reference evidence="3" key="1">
    <citation type="submission" date="2016-03" db="EMBL/GenBank/DDBJ databases">
        <title>Complete genome sequence of the type strain Actinoalloteichus hymeniacidonis DSM 45092.</title>
        <authorList>
            <person name="Schaffert L."/>
            <person name="Albersmeier A."/>
            <person name="Winkler A."/>
            <person name="Kalinowski J."/>
            <person name="Zotchev S."/>
            <person name="Ruckert C."/>
        </authorList>
    </citation>
    <scope>NUCLEOTIDE SEQUENCE [LARGE SCALE GENOMIC DNA]</scope>
    <source>
        <strain evidence="3">HPA177(T) (DSM 45092(T))</strain>
    </source>
</reference>
<dbReference type="InterPro" id="IPR032710">
    <property type="entry name" value="NTF2-like_dom_sf"/>
</dbReference>
<organism evidence="2 3">
    <name type="scientific">Actinoalloteichus hymeniacidonis</name>
    <dbReference type="NCBI Taxonomy" id="340345"/>
    <lineage>
        <taxon>Bacteria</taxon>
        <taxon>Bacillati</taxon>
        <taxon>Actinomycetota</taxon>
        <taxon>Actinomycetes</taxon>
        <taxon>Pseudonocardiales</taxon>
        <taxon>Pseudonocardiaceae</taxon>
        <taxon>Actinoalloteichus</taxon>
    </lineage>
</organism>
<gene>
    <name evidence="2" type="ORF">TL08_15740</name>
</gene>
<evidence type="ECO:0000313" key="3">
    <source>
        <dbReference type="Proteomes" id="UP000095210"/>
    </source>
</evidence>
<name>A0AAC9HQW5_9PSEU</name>
<dbReference type="Proteomes" id="UP000095210">
    <property type="component" value="Chromosome"/>
</dbReference>
<dbReference type="KEGG" id="ahm:TL08_15740"/>
<dbReference type="Gene3D" id="3.10.450.50">
    <property type="match status" value="1"/>
</dbReference>
<dbReference type="InterPro" id="IPR027843">
    <property type="entry name" value="DUF4440"/>
</dbReference>
<dbReference type="Pfam" id="PF14534">
    <property type="entry name" value="DUF4440"/>
    <property type="match status" value="1"/>
</dbReference>
<dbReference type="SUPFAM" id="SSF54427">
    <property type="entry name" value="NTF2-like"/>
    <property type="match status" value="1"/>
</dbReference>
<keyword evidence="3" id="KW-1185">Reference proteome</keyword>
<sequence>MDLSELLRLEHAGWESLCAGTGADFYGKLMTSDAVMVLAHGFVLDREAVLASLNDAPPWQTYSISDERLVEVAEDTAILVYTGRASRDDDQPEFHALMSTVYTRRDGRLRIAHYQQTPVPPTP</sequence>